<evidence type="ECO:0000259" key="2">
    <source>
        <dbReference type="Pfam" id="PF13590"/>
    </source>
</evidence>
<name>A0AAW9RWW6_9BACT</name>
<dbReference type="Gene3D" id="3.30.160.670">
    <property type="match status" value="1"/>
</dbReference>
<protein>
    <submittedName>
        <fullName evidence="3">DUF4136 domain-containing protein</fullName>
    </submittedName>
</protein>
<dbReference type="PROSITE" id="PS51257">
    <property type="entry name" value="PROKAR_LIPOPROTEIN"/>
    <property type="match status" value="1"/>
</dbReference>
<organism evidence="3 4">
    <name type="scientific">Rapidithrix thailandica</name>
    <dbReference type="NCBI Taxonomy" id="413964"/>
    <lineage>
        <taxon>Bacteria</taxon>
        <taxon>Pseudomonadati</taxon>
        <taxon>Bacteroidota</taxon>
        <taxon>Cytophagia</taxon>
        <taxon>Cytophagales</taxon>
        <taxon>Flammeovirgaceae</taxon>
        <taxon>Rapidithrix</taxon>
    </lineage>
</organism>
<evidence type="ECO:0000313" key="3">
    <source>
        <dbReference type="EMBL" id="MEN7548177.1"/>
    </source>
</evidence>
<dbReference type="EMBL" id="JBDKWZ010000005">
    <property type="protein sequence ID" value="MEN7548177.1"/>
    <property type="molecule type" value="Genomic_DNA"/>
</dbReference>
<sequence>MKQLFILMGVAILFASCSSTNQAIVDFDKGADFSKYQTFNWYKDMNSKSEINQHGYNDLMTARIKNVVKSQMEGRDYHYVEDNSADIHINAYIMVEEKMGYRQSPFTPGYYRWYEPSVPYVYKEGKLYIDMVDARKKKLVWSGQVEMELYNDPEKKDAAVRDAVSSIFAKYTFRASQSITNGL</sequence>
<feature type="signal peptide" evidence="1">
    <location>
        <begin position="1"/>
        <end position="23"/>
    </location>
</feature>
<dbReference type="InterPro" id="IPR025411">
    <property type="entry name" value="DUF4136"/>
</dbReference>
<keyword evidence="4" id="KW-1185">Reference proteome</keyword>
<dbReference type="AlphaFoldDB" id="A0AAW9RWW6"/>
<keyword evidence="1" id="KW-0732">Signal</keyword>
<dbReference type="RefSeq" id="WP_346820958.1">
    <property type="nucleotide sequence ID" value="NZ_JBDKWZ010000005.1"/>
</dbReference>
<gene>
    <name evidence="3" type="ORF">AAG747_09665</name>
</gene>
<evidence type="ECO:0000256" key="1">
    <source>
        <dbReference type="SAM" id="SignalP"/>
    </source>
</evidence>
<feature type="domain" description="DUF4136" evidence="2">
    <location>
        <begin position="25"/>
        <end position="171"/>
    </location>
</feature>
<evidence type="ECO:0000313" key="4">
    <source>
        <dbReference type="Proteomes" id="UP001403385"/>
    </source>
</evidence>
<reference evidence="3 4" key="1">
    <citation type="submission" date="2024-04" db="EMBL/GenBank/DDBJ databases">
        <title>Novel genus in family Flammeovirgaceae.</title>
        <authorList>
            <person name="Nguyen T.H."/>
            <person name="Vuong T.Q."/>
            <person name="Le H."/>
            <person name="Kim S.-G."/>
        </authorList>
    </citation>
    <scope>NUCLEOTIDE SEQUENCE [LARGE SCALE GENOMIC DNA]</scope>
    <source>
        <strain evidence="3 4">JCM 23209</strain>
    </source>
</reference>
<proteinExistence type="predicted"/>
<feature type="chain" id="PRO_5043555660" evidence="1">
    <location>
        <begin position="24"/>
        <end position="183"/>
    </location>
</feature>
<accession>A0AAW9RWW6</accession>
<dbReference type="Pfam" id="PF13590">
    <property type="entry name" value="DUF4136"/>
    <property type="match status" value="1"/>
</dbReference>
<dbReference type="Proteomes" id="UP001403385">
    <property type="component" value="Unassembled WGS sequence"/>
</dbReference>
<comment type="caution">
    <text evidence="3">The sequence shown here is derived from an EMBL/GenBank/DDBJ whole genome shotgun (WGS) entry which is preliminary data.</text>
</comment>